<comment type="similarity">
    <text evidence="14">Belongs to the transpeptidase family. MrdA subfamily.</text>
</comment>
<evidence type="ECO:0000256" key="3">
    <source>
        <dbReference type="ARBA" id="ARBA00022475"/>
    </source>
</evidence>
<evidence type="ECO:0000256" key="11">
    <source>
        <dbReference type="ARBA" id="ARBA00022989"/>
    </source>
</evidence>
<dbReference type="NCBIfam" id="TIGR03423">
    <property type="entry name" value="pbp2_mrdA"/>
    <property type="match status" value="1"/>
</dbReference>
<evidence type="ECO:0000259" key="16">
    <source>
        <dbReference type="Pfam" id="PF03717"/>
    </source>
</evidence>
<feature type="domain" description="Penicillin-binding protein transpeptidase" evidence="15">
    <location>
        <begin position="272"/>
        <end position="611"/>
    </location>
</feature>
<dbReference type="InterPro" id="IPR036138">
    <property type="entry name" value="PBP_dimer_sf"/>
</dbReference>
<dbReference type="InterPro" id="IPR001460">
    <property type="entry name" value="PCN-bd_Tpept"/>
</dbReference>
<keyword evidence="6 14" id="KW-0645">Protease</keyword>
<dbReference type="InterPro" id="IPR005311">
    <property type="entry name" value="PBP_dimer"/>
</dbReference>
<evidence type="ECO:0000256" key="6">
    <source>
        <dbReference type="ARBA" id="ARBA00022670"/>
    </source>
</evidence>
<dbReference type="SUPFAM" id="SSF56601">
    <property type="entry name" value="beta-lactamase/transpeptidase-like"/>
    <property type="match status" value="1"/>
</dbReference>
<evidence type="ECO:0000256" key="13">
    <source>
        <dbReference type="ARBA" id="ARBA00023316"/>
    </source>
</evidence>
<evidence type="ECO:0000256" key="4">
    <source>
        <dbReference type="ARBA" id="ARBA00022519"/>
    </source>
</evidence>
<dbReference type="PANTHER" id="PTHR30627:SF2">
    <property type="entry name" value="PEPTIDOGLYCAN D,D-TRANSPEPTIDASE MRDA"/>
    <property type="match status" value="1"/>
</dbReference>
<dbReference type="Gene3D" id="3.30.1390.30">
    <property type="entry name" value="Penicillin-binding protein 2a, domain 3"/>
    <property type="match status" value="1"/>
</dbReference>
<dbReference type="SUPFAM" id="SSF56519">
    <property type="entry name" value="Penicillin binding protein dimerisation domain"/>
    <property type="match status" value="1"/>
</dbReference>
<keyword evidence="7 14" id="KW-0812">Transmembrane</keyword>
<keyword evidence="4 14" id="KW-0997">Cell inner membrane</keyword>
<evidence type="ECO:0000313" key="18">
    <source>
        <dbReference type="Proteomes" id="UP001501321"/>
    </source>
</evidence>
<keyword evidence="5 14" id="KW-0121">Carboxypeptidase</keyword>
<evidence type="ECO:0000256" key="2">
    <source>
        <dbReference type="ARBA" id="ARBA00004236"/>
    </source>
</evidence>
<evidence type="ECO:0000313" key="17">
    <source>
        <dbReference type="EMBL" id="GAA4500471.1"/>
    </source>
</evidence>
<organism evidence="17 18">
    <name type="scientific">Pseudaeromonas paramecii</name>
    <dbReference type="NCBI Taxonomy" id="2138166"/>
    <lineage>
        <taxon>Bacteria</taxon>
        <taxon>Pseudomonadati</taxon>
        <taxon>Pseudomonadota</taxon>
        <taxon>Gammaproteobacteria</taxon>
        <taxon>Aeromonadales</taxon>
        <taxon>Aeromonadaceae</taxon>
        <taxon>Pseudaeromonas</taxon>
    </lineage>
</organism>
<evidence type="ECO:0000256" key="1">
    <source>
        <dbReference type="ARBA" id="ARBA00004167"/>
    </source>
</evidence>
<protein>
    <recommendedName>
        <fullName evidence="14">Peptidoglycan D,D-transpeptidase MrdA</fullName>
        <ecNumber evidence="14">3.4.16.4</ecNumber>
    </recommendedName>
    <alternativeName>
        <fullName evidence="14">Penicillin-binding protein 2</fullName>
        <shortName evidence="14">PBP-2</shortName>
    </alternativeName>
</protein>
<comment type="caution">
    <text evidence="14">Lacks conserved residue(s) required for the propagation of feature annotation.</text>
</comment>
<evidence type="ECO:0000256" key="7">
    <source>
        <dbReference type="ARBA" id="ARBA00022692"/>
    </source>
</evidence>
<evidence type="ECO:0000256" key="10">
    <source>
        <dbReference type="ARBA" id="ARBA00022984"/>
    </source>
</evidence>
<dbReference type="RefSeq" id="WP_345013075.1">
    <property type="nucleotide sequence ID" value="NZ_BAABFC010000014.1"/>
</dbReference>
<name>A0ABP8QDN3_9GAMM</name>
<dbReference type="InterPro" id="IPR050515">
    <property type="entry name" value="Beta-lactam/transpept"/>
</dbReference>
<feature type="transmembrane region" description="Helical" evidence="14">
    <location>
        <begin position="21"/>
        <end position="43"/>
    </location>
</feature>
<keyword evidence="11 14" id="KW-1133">Transmembrane helix</keyword>
<evidence type="ECO:0000256" key="14">
    <source>
        <dbReference type="HAMAP-Rule" id="MF_02081"/>
    </source>
</evidence>
<accession>A0ABP8QDN3</accession>
<evidence type="ECO:0000256" key="5">
    <source>
        <dbReference type="ARBA" id="ARBA00022645"/>
    </source>
</evidence>
<dbReference type="InterPro" id="IPR017790">
    <property type="entry name" value="Penicillin-binding_protein_2"/>
</dbReference>
<evidence type="ECO:0000256" key="8">
    <source>
        <dbReference type="ARBA" id="ARBA00022801"/>
    </source>
</evidence>
<keyword evidence="8 14" id="KW-0378">Hydrolase</keyword>
<dbReference type="Pfam" id="PF00905">
    <property type="entry name" value="Transpeptidase"/>
    <property type="match status" value="1"/>
</dbReference>
<keyword evidence="10 14" id="KW-0573">Peptidoglycan synthesis</keyword>
<comment type="subcellular location">
    <subcellularLocation>
        <location evidence="14">Cell inner membrane</location>
        <topology evidence="14">Single-pass membrane protein</topology>
    </subcellularLocation>
    <subcellularLocation>
        <location evidence="2">Cell membrane</location>
    </subcellularLocation>
    <subcellularLocation>
        <location evidence="1">Membrane</location>
        <topology evidence="1">Single-pass membrane protein</topology>
    </subcellularLocation>
</comment>
<comment type="pathway">
    <text evidence="14">Cell wall biogenesis; peptidoglycan biosynthesis.</text>
</comment>
<reference evidence="18" key="1">
    <citation type="journal article" date="2019" name="Int. J. Syst. Evol. Microbiol.">
        <title>The Global Catalogue of Microorganisms (GCM) 10K type strain sequencing project: providing services to taxonomists for standard genome sequencing and annotation.</title>
        <authorList>
            <consortium name="The Broad Institute Genomics Platform"/>
            <consortium name="The Broad Institute Genome Sequencing Center for Infectious Disease"/>
            <person name="Wu L."/>
            <person name="Ma J."/>
        </authorList>
    </citation>
    <scope>NUCLEOTIDE SEQUENCE [LARGE SCALE GENOMIC DNA]</scope>
    <source>
        <strain evidence="18">JCM 32226</strain>
    </source>
</reference>
<dbReference type="Gene3D" id="3.40.710.10">
    <property type="entry name" value="DD-peptidase/beta-lactamase superfamily"/>
    <property type="match status" value="1"/>
</dbReference>
<keyword evidence="13 14" id="KW-0961">Cell wall biogenesis/degradation</keyword>
<keyword evidence="18" id="KW-1185">Reference proteome</keyword>
<keyword evidence="3 14" id="KW-1003">Cell membrane</keyword>
<dbReference type="EMBL" id="BAABFC010000014">
    <property type="protein sequence ID" value="GAA4500471.1"/>
    <property type="molecule type" value="Genomic_DNA"/>
</dbReference>
<dbReference type="Proteomes" id="UP001501321">
    <property type="component" value="Unassembled WGS sequence"/>
</dbReference>
<keyword evidence="12 14" id="KW-0472">Membrane</keyword>
<evidence type="ECO:0000256" key="12">
    <source>
        <dbReference type="ARBA" id="ARBA00023136"/>
    </source>
</evidence>
<dbReference type="HAMAP" id="MF_02081">
    <property type="entry name" value="MrdA_transpept"/>
    <property type="match status" value="1"/>
</dbReference>
<feature type="domain" description="Penicillin-binding protein dimerisation" evidence="16">
    <location>
        <begin position="65"/>
        <end position="240"/>
    </location>
</feature>
<dbReference type="PROSITE" id="PS51257">
    <property type="entry name" value="PROKAR_LIPOPROTEIN"/>
    <property type="match status" value="1"/>
</dbReference>
<comment type="caution">
    <text evidence="17">The sequence shown here is derived from an EMBL/GenBank/DDBJ whole genome shotgun (WGS) entry which is preliminary data.</text>
</comment>
<gene>
    <name evidence="14 17" type="primary">mrdA</name>
    <name evidence="17" type="ORF">GCM10023095_22320</name>
</gene>
<dbReference type="InterPro" id="IPR012338">
    <property type="entry name" value="Beta-lactam/transpept-like"/>
</dbReference>
<proteinExistence type="inferred from homology"/>
<dbReference type="PANTHER" id="PTHR30627">
    <property type="entry name" value="PEPTIDOGLYCAN D,D-TRANSPEPTIDASE"/>
    <property type="match status" value="1"/>
</dbReference>
<evidence type="ECO:0000256" key="9">
    <source>
        <dbReference type="ARBA" id="ARBA00022960"/>
    </source>
</evidence>
<keyword evidence="9 14" id="KW-0133">Cell shape</keyword>
<dbReference type="EC" id="3.4.16.4" evidence="14"/>
<feature type="active site" description="Acyl-ester intermediate" evidence="14">
    <location>
        <position position="331"/>
    </location>
</feature>
<comment type="function">
    <text evidence="14">Catalyzes cross-linking of the peptidoglycan cell wall.</text>
</comment>
<sequence length="630" mass="70721">MLKQRISIKDNGAEAALFYRRALVAGIGMALLSCLLLANLYWLQVVNHDTYQTRSNDNRIKVVPVAPPRGLIFDRNGVLLAENRPVFSLEIVPDQTQDLHGMVKQLIQLLDLDPSTEEQFYREVKRTRRFNPVPLVEQLTDEQVARFSVNQHRFPGADIEAYLKRFYPYGETLTHALGYVARINVKDLQRLDEAGKLANYAATRDIGKLGVEKYYEDQLHGQAGYQEVEVNNRGRVIRTLKYQPPVAGQDIYLNVDIRLQQKAQQLLAGRRGGIVLMDPRDGSVLALESSPSYDPNLFVRGISSRDYSALLNDPARPLINRTSQGGYAPASTVKPLLSIMGLNEGLITPQTRFFGGPTFQIPGVARKWRDWKRWGHGWMDMHRAIEVSADTFFYDLAFRAGIDTLHDYMSRFGFGNYSGLDIYEESTGIMPSRQWKQSRWRQPWYQGDTISVGIGQGYWTATPIQLARAHSILTQHGRNIVPHLLRSVGAPDGEQTPYRVTQEPALTVKNDGFWQEAMEGMYLVLNGPEGTARRAFAGTPYKAAGKSGTAQVVNMKENEKYDASRLKEEHRDNALFVAFAPYEEPTAVVAMILENAGGGSANAAPVARALLDAYLLGKYDDEPAPEEKKP</sequence>
<evidence type="ECO:0000259" key="15">
    <source>
        <dbReference type="Pfam" id="PF00905"/>
    </source>
</evidence>
<dbReference type="Pfam" id="PF03717">
    <property type="entry name" value="PBP_dimer"/>
    <property type="match status" value="1"/>
</dbReference>
<dbReference type="Gene3D" id="3.90.1310.10">
    <property type="entry name" value="Penicillin-binding protein 2a (Domain 2)"/>
    <property type="match status" value="1"/>
</dbReference>
<comment type="catalytic activity">
    <reaction evidence="14">
        <text>Preferential cleavage: (Ac)2-L-Lys-D-Ala-|-D-Ala. Also transpeptidation of peptidyl-alanyl moieties that are N-acyl substituents of D-alanine.</text>
        <dbReference type="EC" id="3.4.16.4"/>
    </reaction>
</comment>